<dbReference type="Gene3D" id="2.130.10.10">
    <property type="entry name" value="YVTN repeat-like/Quinoprotein amine dehydrogenase"/>
    <property type="match status" value="1"/>
</dbReference>
<evidence type="ECO:0000256" key="1">
    <source>
        <dbReference type="SAM" id="MobiDB-lite"/>
    </source>
</evidence>
<dbReference type="PANTHER" id="PTHR19855:SF31">
    <property type="entry name" value="TRANSCRIPTIONAL REGULATOR STERILE APETALA"/>
    <property type="match status" value="1"/>
</dbReference>
<accession>A0ABU6THW2</accession>
<dbReference type="EMBL" id="JASCZI010090960">
    <property type="protein sequence ID" value="MED6148090.1"/>
    <property type="molecule type" value="Genomic_DNA"/>
</dbReference>
<keyword evidence="3" id="KW-1185">Reference proteome</keyword>
<feature type="region of interest" description="Disordered" evidence="1">
    <location>
        <begin position="1"/>
        <end position="66"/>
    </location>
</feature>
<reference evidence="2 3" key="1">
    <citation type="journal article" date="2023" name="Plants (Basel)">
        <title>Bridging the Gap: Combining Genomics and Transcriptomics Approaches to Understand Stylosanthes scabra, an Orphan Legume from the Brazilian Caatinga.</title>
        <authorList>
            <person name="Ferreira-Neto J.R.C."/>
            <person name="da Silva M.D."/>
            <person name="Binneck E."/>
            <person name="de Melo N.F."/>
            <person name="da Silva R.H."/>
            <person name="de Melo A.L.T.M."/>
            <person name="Pandolfi V."/>
            <person name="Bustamante F.O."/>
            <person name="Brasileiro-Vidal A.C."/>
            <person name="Benko-Iseppon A.M."/>
        </authorList>
    </citation>
    <scope>NUCLEOTIDE SEQUENCE [LARGE SCALE GENOMIC DNA]</scope>
    <source>
        <tissue evidence="2">Leaves</tissue>
    </source>
</reference>
<dbReference type="SUPFAM" id="SSF50978">
    <property type="entry name" value="WD40 repeat-like"/>
    <property type="match status" value="1"/>
</dbReference>
<proteinExistence type="predicted"/>
<dbReference type="Proteomes" id="UP001341840">
    <property type="component" value="Unassembled WGS sequence"/>
</dbReference>
<gene>
    <name evidence="2" type="ORF">PIB30_049945</name>
</gene>
<comment type="caution">
    <text evidence="2">The sequence shown here is derived from an EMBL/GenBank/DDBJ whole genome shotgun (WGS) entry which is preliminary data.</text>
</comment>
<organism evidence="2 3">
    <name type="scientific">Stylosanthes scabra</name>
    <dbReference type="NCBI Taxonomy" id="79078"/>
    <lineage>
        <taxon>Eukaryota</taxon>
        <taxon>Viridiplantae</taxon>
        <taxon>Streptophyta</taxon>
        <taxon>Embryophyta</taxon>
        <taxon>Tracheophyta</taxon>
        <taxon>Spermatophyta</taxon>
        <taxon>Magnoliopsida</taxon>
        <taxon>eudicotyledons</taxon>
        <taxon>Gunneridae</taxon>
        <taxon>Pentapetalae</taxon>
        <taxon>rosids</taxon>
        <taxon>fabids</taxon>
        <taxon>Fabales</taxon>
        <taxon>Fabaceae</taxon>
        <taxon>Papilionoideae</taxon>
        <taxon>50 kb inversion clade</taxon>
        <taxon>dalbergioids sensu lato</taxon>
        <taxon>Dalbergieae</taxon>
        <taxon>Pterocarpus clade</taxon>
        <taxon>Stylosanthes</taxon>
    </lineage>
</organism>
<dbReference type="SUPFAM" id="SSF81383">
    <property type="entry name" value="F-box domain"/>
    <property type="match status" value="1"/>
</dbReference>
<evidence type="ECO:0000313" key="2">
    <source>
        <dbReference type="EMBL" id="MED6148090.1"/>
    </source>
</evidence>
<name>A0ABU6THW2_9FABA</name>
<evidence type="ECO:0000313" key="3">
    <source>
        <dbReference type="Proteomes" id="UP001341840"/>
    </source>
</evidence>
<evidence type="ECO:0008006" key="4">
    <source>
        <dbReference type="Google" id="ProtNLM"/>
    </source>
</evidence>
<feature type="compositionally biased region" description="Low complexity" evidence="1">
    <location>
        <begin position="31"/>
        <end position="50"/>
    </location>
</feature>
<dbReference type="PANTHER" id="PTHR19855">
    <property type="entry name" value="WD40 REPEAT PROTEIN 12, 37"/>
    <property type="match status" value="1"/>
</dbReference>
<sequence>MSSSSPSSTSSSSTSSPHDSSSAVPLPPPSNANAASAPQDSNAPSSSSFRRSTREFGESSSSRHQRLRTMNEALPEALLEILAAQVATDASNHHGRLAAAPAVVRLFQVCSTWRGVSNLDHLWHGLTMLIWRRAYLLRDTWREEYIYWHRTARNFALGAHSYRVPHFDPSIPPNGAGDYRQTLLCRCLALSDRHLACGFADGTVRLFDVENLAHVSTFRTNHGPRFGPFSRSVSGIILSDDTLTFARIDGDVFVAAINMANEPPQQVVAGDVVNNGVLVEFAGNSQWWVGLYAGLPGRAFQIWDALNQQLISVGGTLTDPETVMGWHMLTELVEPVGRVRVTEQEYVVACTSSRLVCFSLRNPEEVIRDVGSVTGFVVSSLDARHDAFVVVERNGVGTVRRASTFERLSRFRLRVPWIRGLLACINMGYVLTYSGVNGVLRVWNIEQVVGVLCCNLPVRAGDGNSIVANERHVAISWNDTFIHLLDFGV</sequence>
<dbReference type="InterPro" id="IPR036322">
    <property type="entry name" value="WD40_repeat_dom_sf"/>
</dbReference>
<feature type="compositionally biased region" description="Low complexity" evidence="1">
    <location>
        <begin position="1"/>
        <end position="24"/>
    </location>
</feature>
<protein>
    <recommendedName>
        <fullName evidence="4">Transcriptional regulator STERILE APETALA</fullName>
    </recommendedName>
</protein>
<dbReference type="InterPro" id="IPR036047">
    <property type="entry name" value="F-box-like_dom_sf"/>
</dbReference>
<dbReference type="InterPro" id="IPR015943">
    <property type="entry name" value="WD40/YVTN_repeat-like_dom_sf"/>
</dbReference>